<proteinExistence type="predicted"/>
<protein>
    <submittedName>
        <fullName evidence="1">Uncharacterized protein</fullName>
    </submittedName>
</protein>
<organism evidence="1 2">
    <name type="scientific">Dreissena polymorpha</name>
    <name type="common">Zebra mussel</name>
    <name type="synonym">Mytilus polymorpha</name>
    <dbReference type="NCBI Taxonomy" id="45954"/>
    <lineage>
        <taxon>Eukaryota</taxon>
        <taxon>Metazoa</taxon>
        <taxon>Spiralia</taxon>
        <taxon>Lophotrochozoa</taxon>
        <taxon>Mollusca</taxon>
        <taxon>Bivalvia</taxon>
        <taxon>Autobranchia</taxon>
        <taxon>Heteroconchia</taxon>
        <taxon>Euheterodonta</taxon>
        <taxon>Imparidentia</taxon>
        <taxon>Neoheterodontei</taxon>
        <taxon>Myida</taxon>
        <taxon>Dreissenoidea</taxon>
        <taxon>Dreissenidae</taxon>
        <taxon>Dreissena</taxon>
    </lineage>
</organism>
<accession>A0A9D4CP48</accession>
<evidence type="ECO:0000313" key="1">
    <source>
        <dbReference type="EMBL" id="KAH3728047.1"/>
    </source>
</evidence>
<gene>
    <name evidence="1" type="ORF">DPMN_053993</name>
</gene>
<reference evidence="1" key="1">
    <citation type="journal article" date="2019" name="bioRxiv">
        <title>The Genome of the Zebra Mussel, Dreissena polymorpha: A Resource for Invasive Species Research.</title>
        <authorList>
            <person name="McCartney M.A."/>
            <person name="Auch B."/>
            <person name="Kono T."/>
            <person name="Mallez S."/>
            <person name="Zhang Y."/>
            <person name="Obille A."/>
            <person name="Becker A."/>
            <person name="Abrahante J.E."/>
            <person name="Garbe J."/>
            <person name="Badalamenti J.P."/>
            <person name="Herman A."/>
            <person name="Mangelson H."/>
            <person name="Liachko I."/>
            <person name="Sullivan S."/>
            <person name="Sone E.D."/>
            <person name="Koren S."/>
            <person name="Silverstein K.A.T."/>
            <person name="Beckman K.B."/>
            <person name="Gohl D.M."/>
        </authorList>
    </citation>
    <scope>NUCLEOTIDE SEQUENCE</scope>
    <source>
        <strain evidence="1">Duluth1</strain>
        <tissue evidence="1">Whole animal</tissue>
    </source>
</reference>
<dbReference type="AlphaFoldDB" id="A0A9D4CP48"/>
<comment type="caution">
    <text evidence="1">The sequence shown here is derived from an EMBL/GenBank/DDBJ whole genome shotgun (WGS) entry which is preliminary data.</text>
</comment>
<name>A0A9D4CP48_DREPO</name>
<evidence type="ECO:0000313" key="2">
    <source>
        <dbReference type="Proteomes" id="UP000828390"/>
    </source>
</evidence>
<dbReference type="Proteomes" id="UP000828390">
    <property type="component" value="Unassembled WGS sequence"/>
</dbReference>
<keyword evidence="2" id="KW-1185">Reference proteome</keyword>
<sequence length="78" mass="8703">MVRQVFDNGKTSQISMKEACNRQTGCRISSKLCLLYRLAAAFPTVSAKPITKVFSMMMMPAVILFQIGNNKSYLLPLV</sequence>
<dbReference type="EMBL" id="JAIWYP010000012">
    <property type="protein sequence ID" value="KAH3728047.1"/>
    <property type="molecule type" value="Genomic_DNA"/>
</dbReference>
<reference evidence="1" key="2">
    <citation type="submission" date="2020-11" db="EMBL/GenBank/DDBJ databases">
        <authorList>
            <person name="McCartney M.A."/>
            <person name="Auch B."/>
            <person name="Kono T."/>
            <person name="Mallez S."/>
            <person name="Becker A."/>
            <person name="Gohl D.M."/>
            <person name="Silverstein K.A.T."/>
            <person name="Koren S."/>
            <person name="Bechman K.B."/>
            <person name="Herman A."/>
            <person name="Abrahante J.E."/>
            <person name="Garbe J."/>
        </authorList>
    </citation>
    <scope>NUCLEOTIDE SEQUENCE</scope>
    <source>
        <strain evidence="1">Duluth1</strain>
        <tissue evidence="1">Whole animal</tissue>
    </source>
</reference>